<evidence type="ECO:0000256" key="1">
    <source>
        <dbReference type="SAM" id="SignalP"/>
    </source>
</evidence>
<dbReference type="RefSeq" id="WP_321565725.1">
    <property type="nucleotide sequence ID" value="NZ_CP139558.1"/>
</dbReference>
<evidence type="ECO:0008006" key="4">
    <source>
        <dbReference type="Google" id="ProtNLM"/>
    </source>
</evidence>
<feature type="signal peptide" evidence="1">
    <location>
        <begin position="1"/>
        <end position="21"/>
    </location>
</feature>
<accession>A0ABZ0TU71</accession>
<keyword evidence="1" id="KW-0732">Signal</keyword>
<name>A0ABZ0TU71_9SPHI</name>
<evidence type="ECO:0000313" key="2">
    <source>
        <dbReference type="EMBL" id="WPU96632.1"/>
    </source>
</evidence>
<protein>
    <recommendedName>
        <fullName evidence="4">Lumazine-binding</fullName>
    </recommendedName>
</protein>
<dbReference type="Proteomes" id="UP001324380">
    <property type="component" value="Chromosome"/>
</dbReference>
<keyword evidence="3" id="KW-1185">Reference proteome</keyword>
<dbReference type="Gene3D" id="3.10.450.50">
    <property type="match status" value="1"/>
</dbReference>
<feature type="chain" id="PRO_5046842151" description="Lumazine-binding" evidence="1">
    <location>
        <begin position="22"/>
        <end position="160"/>
    </location>
</feature>
<sequence>MKNKFLVVCIMSLFSATTLFAYTGPKADADYTTVIRDFIDSHMNSNYKKLNKILDENSSVKIPRGEKVIQQNKSSIIDALKNVSGTQQNCQSNYEVIAKSDALVIARVDFTYQDNIQHNYLIVEKNDNKEWKITQVCKMFDDIENPGNGAPVTAKTKLSD</sequence>
<dbReference type="EMBL" id="CP139558">
    <property type="protein sequence ID" value="WPU96632.1"/>
    <property type="molecule type" value="Genomic_DNA"/>
</dbReference>
<evidence type="ECO:0000313" key="3">
    <source>
        <dbReference type="Proteomes" id="UP001324380"/>
    </source>
</evidence>
<proteinExistence type="predicted"/>
<reference evidence="2 3" key="1">
    <citation type="submission" date="2023-11" db="EMBL/GenBank/DDBJ databases">
        <title>Analysis of the Genomes of Mucilaginibacter gossypii cycad 4 and M. sabulilitoris SNA2: microbes with the potential for plant growth promotion.</title>
        <authorList>
            <person name="Hirsch A.M."/>
            <person name="Humm E."/>
            <person name="Rubbi M."/>
            <person name="Del Vecchio G."/>
            <person name="Ha S.M."/>
            <person name="Pellegrini M."/>
            <person name="Gunsalus R.P."/>
        </authorList>
    </citation>
    <scope>NUCLEOTIDE SEQUENCE [LARGE SCALE GENOMIC DNA]</scope>
    <source>
        <strain evidence="2 3">SNA2</strain>
    </source>
</reference>
<organism evidence="2 3">
    <name type="scientific">Mucilaginibacter sabulilitoris</name>
    <dbReference type="NCBI Taxonomy" id="1173583"/>
    <lineage>
        <taxon>Bacteria</taxon>
        <taxon>Pseudomonadati</taxon>
        <taxon>Bacteroidota</taxon>
        <taxon>Sphingobacteriia</taxon>
        <taxon>Sphingobacteriales</taxon>
        <taxon>Sphingobacteriaceae</taxon>
        <taxon>Mucilaginibacter</taxon>
    </lineage>
</organism>
<gene>
    <name evidence="2" type="ORF">SNE25_14000</name>
</gene>